<feature type="compositionally biased region" description="Basic and acidic residues" evidence="1">
    <location>
        <begin position="327"/>
        <end position="341"/>
    </location>
</feature>
<dbReference type="OrthoDB" id="5630217at2"/>
<dbReference type="PANTHER" id="PTHR23159:SF31">
    <property type="entry name" value="CENTROSOME-ASSOCIATED PROTEIN CEP250 ISOFORM X1"/>
    <property type="match status" value="1"/>
</dbReference>
<feature type="compositionally biased region" description="Basic and acidic residues" evidence="1">
    <location>
        <begin position="350"/>
        <end position="362"/>
    </location>
</feature>
<sequence length="909" mass="104829">MVKVSSLEKQVETYKEKVDELITSLEEEKKLTKELGDQLSETKVQLEESQLKSKQLEQEIDETKKRHEEELSDLRSEVESAKEGKSEAEAKLRLAQERHAKELEDITSQLEASQQEAEELLVKLQNQGEQLKEKLQTIERLRVSLQQLEQEKATLTEKLSEEKNLRESERKHLESLLDTETQAKLKAESDLKELKTTVDELTQTNEELLSKAQQLEEANELLKEVVADLRSEIKGYKEDIEQGKKELAEERRKTEKANEALEKEREVTQRLKEEIESMRLEMDRLREEMERREKKVDEREKAVESREQQVKRRENEVGQRESNVGVRETKLASKKDALREAKRAHKERIRQHSEERQRHEEDFRRREAAILRRRDPEDPQLVAQRKAIAKLKARIGVSKDDVLLINVRRAENNNDLIEAGLNRRLVSLLGTNDYLTIADAADERLTALRQARLQKKTNLLGANYQRILNHDKDELRDIYNHLKNITTLDKGIQSELKYLAKTSPIHWFNPGFQAAAKKHAEEMAPHYAKLADGCSVIVDYLKPLSHELNDQLKSLPAPGEMRGLNDAQKKAIEEHRAVLTRYLHQVNEELALYEPLYKQLYGDPHASHPLVKQGILKTIQQAKEDKHALKFLSFASSYSDHPQEERSAHFQEGYESDRDGNVTTVSGTVGGGVYYRPVQWAKAGYFRQYEINGDSDFHGYFIEEHYSSNYNPAEGDDYQEYQSDVKLTLNKFPEGPDPNDPELITARVEYSLAVAAQMLAGYSEPPNEETPVILQGDNPEELRYVFTALATIGREVPLFKYDSTAIAIISNAFHYSQEMEKVFSLLGWREQFTQDSCYETCFKNQPSLKLWLAGIKEATEHKLGHQKERGQIKKAVGQVTHTFFGNTKSKEVIEELRQINELRGPECAG</sequence>
<gene>
    <name evidence="2" type="ORF">Lbru_2947</name>
</gene>
<keyword evidence="3" id="KW-1185">Reference proteome</keyword>
<evidence type="ECO:0000313" key="2">
    <source>
        <dbReference type="EMBL" id="KTC76840.1"/>
    </source>
</evidence>
<proteinExistence type="predicted"/>
<organism evidence="2 3">
    <name type="scientific">Legionella brunensis</name>
    <dbReference type="NCBI Taxonomy" id="29422"/>
    <lineage>
        <taxon>Bacteria</taxon>
        <taxon>Pseudomonadati</taxon>
        <taxon>Pseudomonadota</taxon>
        <taxon>Gammaproteobacteria</taxon>
        <taxon>Legionellales</taxon>
        <taxon>Legionellaceae</taxon>
        <taxon>Legionella</taxon>
    </lineage>
</organism>
<reference evidence="2 3" key="1">
    <citation type="submission" date="2015-11" db="EMBL/GenBank/DDBJ databases">
        <title>Genomic analysis of 38 Legionella species identifies large and diverse effector repertoires.</title>
        <authorList>
            <person name="Burstein D."/>
            <person name="Amaro F."/>
            <person name="Zusman T."/>
            <person name="Lifshitz Z."/>
            <person name="Cohen O."/>
            <person name="Gilbert J.A."/>
            <person name="Pupko T."/>
            <person name="Shuman H.A."/>
            <person name="Segal G."/>
        </authorList>
    </citation>
    <scope>NUCLEOTIDE SEQUENCE [LARGE SCALE GENOMIC DNA]</scope>
    <source>
        <strain evidence="2 3">ATCC 43878</strain>
    </source>
</reference>
<feature type="region of interest" description="Disordered" evidence="1">
    <location>
        <begin position="243"/>
        <end position="267"/>
    </location>
</feature>
<feature type="region of interest" description="Disordered" evidence="1">
    <location>
        <begin position="46"/>
        <end position="89"/>
    </location>
</feature>
<evidence type="ECO:0000313" key="3">
    <source>
        <dbReference type="Proteomes" id="UP000054742"/>
    </source>
</evidence>
<accession>A0A0W0S0L3</accession>
<feature type="compositionally biased region" description="Basic and acidic residues" evidence="1">
    <location>
        <begin position="290"/>
        <end position="319"/>
    </location>
</feature>
<dbReference type="AlphaFoldDB" id="A0A0W0S0L3"/>
<feature type="region of interest" description="Disordered" evidence="1">
    <location>
        <begin position="290"/>
        <end position="362"/>
    </location>
</feature>
<dbReference type="Proteomes" id="UP000054742">
    <property type="component" value="Unassembled WGS sequence"/>
</dbReference>
<dbReference type="PATRIC" id="fig|29422.6.peg.3123"/>
<dbReference type="PANTHER" id="PTHR23159">
    <property type="entry name" value="CENTROSOMAL PROTEIN 2"/>
    <property type="match status" value="1"/>
</dbReference>
<dbReference type="STRING" id="29422.Lbru_2947"/>
<dbReference type="EMBL" id="LNXV01000036">
    <property type="protein sequence ID" value="KTC76840.1"/>
    <property type="molecule type" value="Genomic_DNA"/>
</dbReference>
<feature type="region of interest" description="Disordered" evidence="1">
    <location>
        <begin position="640"/>
        <end position="661"/>
    </location>
</feature>
<evidence type="ECO:0000256" key="1">
    <source>
        <dbReference type="SAM" id="MobiDB-lite"/>
    </source>
</evidence>
<comment type="caution">
    <text evidence="2">The sequence shown here is derived from an EMBL/GenBank/DDBJ whole genome shotgun (WGS) entry which is preliminary data.</text>
</comment>
<protein>
    <submittedName>
        <fullName evidence="2">Interaptin</fullName>
    </submittedName>
</protein>
<name>A0A0W0S0L3_9GAMM</name>